<keyword evidence="2" id="KW-1185">Reference proteome</keyword>
<sequence>MSQIYWRKFHYMRQLYKYTKKFFVTAIVARNEDPTIVGIVEFAAGAHFFHHGEGILEGSLGVVDFNTDFVANDFAMTL</sequence>
<reference evidence="1" key="2">
    <citation type="submission" date="2021-08" db="EMBL/GenBank/DDBJ databases">
        <authorList>
            <person name="Tani A."/>
            <person name="Ola A."/>
            <person name="Ogura Y."/>
            <person name="Katsura K."/>
            <person name="Hayashi T."/>
        </authorList>
    </citation>
    <scope>NUCLEOTIDE SEQUENCE</scope>
    <source>
        <strain evidence="1">NBRC 15689</strain>
    </source>
</reference>
<name>A0ABQ4T2N2_METOR</name>
<accession>A0ABQ4T2N2</accession>
<comment type="caution">
    <text evidence="1">The sequence shown here is derived from an EMBL/GenBank/DDBJ whole genome shotgun (WGS) entry which is preliminary data.</text>
</comment>
<dbReference type="EMBL" id="BPQV01000002">
    <property type="protein sequence ID" value="GJE25783.1"/>
    <property type="molecule type" value="Genomic_DNA"/>
</dbReference>
<proteinExistence type="predicted"/>
<protein>
    <submittedName>
        <fullName evidence="1">Uncharacterized protein</fullName>
    </submittedName>
</protein>
<gene>
    <name evidence="1" type="ORF">LKMONMHP_0623</name>
</gene>
<evidence type="ECO:0000313" key="1">
    <source>
        <dbReference type="EMBL" id="GJE25783.1"/>
    </source>
</evidence>
<evidence type="ECO:0000313" key="2">
    <source>
        <dbReference type="Proteomes" id="UP001055156"/>
    </source>
</evidence>
<organism evidence="1 2">
    <name type="scientific">Methylobacterium organophilum</name>
    <dbReference type="NCBI Taxonomy" id="410"/>
    <lineage>
        <taxon>Bacteria</taxon>
        <taxon>Pseudomonadati</taxon>
        <taxon>Pseudomonadota</taxon>
        <taxon>Alphaproteobacteria</taxon>
        <taxon>Hyphomicrobiales</taxon>
        <taxon>Methylobacteriaceae</taxon>
        <taxon>Methylobacterium</taxon>
    </lineage>
</organism>
<reference evidence="1" key="1">
    <citation type="journal article" date="2021" name="Front. Microbiol.">
        <title>Comprehensive Comparative Genomics and Phenotyping of Methylobacterium Species.</title>
        <authorList>
            <person name="Alessa O."/>
            <person name="Ogura Y."/>
            <person name="Fujitani Y."/>
            <person name="Takami H."/>
            <person name="Hayashi T."/>
            <person name="Sahin N."/>
            <person name="Tani A."/>
        </authorList>
    </citation>
    <scope>NUCLEOTIDE SEQUENCE</scope>
    <source>
        <strain evidence="1">NBRC 15689</strain>
    </source>
</reference>
<dbReference type="Proteomes" id="UP001055156">
    <property type="component" value="Unassembled WGS sequence"/>
</dbReference>